<reference evidence="2" key="1">
    <citation type="submission" date="2018-05" db="EMBL/GenBank/DDBJ databases">
        <authorList>
            <person name="Lanie J.A."/>
            <person name="Ng W.-L."/>
            <person name="Kazmierczak K.M."/>
            <person name="Andrzejewski T.M."/>
            <person name="Davidsen T.M."/>
            <person name="Wayne K.J."/>
            <person name="Tettelin H."/>
            <person name="Glass J.I."/>
            <person name="Rusch D."/>
            <person name="Podicherti R."/>
            <person name="Tsui H.-C.T."/>
            <person name="Winkler M.E."/>
        </authorList>
    </citation>
    <scope>NUCLEOTIDE SEQUENCE</scope>
</reference>
<proteinExistence type="predicted"/>
<name>A0A382H8W2_9ZZZZ</name>
<dbReference type="EMBL" id="UINC01059865">
    <property type="protein sequence ID" value="SVB83746.1"/>
    <property type="molecule type" value="Genomic_DNA"/>
</dbReference>
<evidence type="ECO:0000313" key="2">
    <source>
        <dbReference type="EMBL" id="SVB83746.1"/>
    </source>
</evidence>
<feature type="region of interest" description="Disordered" evidence="1">
    <location>
        <begin position="1"/>
        <end position="49"/>
    </location>
</feature>
<dbReference type="AlphaFoldDB" id="A0A382H8W2"/>
<sequence length="49" mass="5276">MISLRRKPRENTDQNAPSEGGVPEGDAPAKKEYAKGVPKGAETAAEMYE</sequence>
<protein>
    <submittedName>
        <fullName evidence="2">Uncharacterized protein</fullName>
    </submittedName>
</protein>
<gene>
    <name evidence="2" type="ORF">METZ01_LOCUS236600</name>
</gene>
<evidence type="ECO:0000256" key="1">
    <source>
        <dbReference type="SAM" id="MobiDB-lite"/>
    </source>
</evidence>
<feature type="non-terminal residue" evidence="2">
    <location>
        <position position="49"/>
    </location>
</feature>
<organism evidence="2">
    <name type="scientific">marine metagenome</name>
    <dbReference type="NCBI Taxonomy" id="408172"/>
    <lineage>
        <taxon>unclassified sequences</taxon>
        <taxon>metagenomes</taxon>
        <taxon>ecological metagenomes</taxon>
    </lineage>
</organism>
<accession>A0A382H8W2</accession>